<evidence type="ECO:0000313" key="2">
    <source>
        <dbReference type="Proteomes" id="UP001189429"/>
    </source>
</evidence>
<dbReference type="Proteomes" id="UP001189429">
    <property type="component" value="Unassembled WGS sequence"/>
</dbReference>
<sequence>RQARLLGPEVRGIPAQHRVLELRGRWEAHVVGVRHLAGRVLLCRGTRTPARLRLATTA</sequence>
<comment type="caution">
    <text evidence="1">The sequence shown here is derived from an EMBL/GenBank/DDBJ whole genome shotgun (WGS) entry which is preliminary data.</text>
</comment>
<organism evidence="1 2">
    <name type="scientific">Prorocentrum cordatum</name>
    <dbReference type="NCBI Taxonomy" id="2364126"/>
    <lineage>
        <taxon>Eukaryota</taxon>
        <taxon>Sar</taxon>
        <taxon>Alveolata</taxon>
        <taxon>Dinophyceae</taxon>
        <taxon>Prorocentrales</taxon>
        <taxon>Prorocentraceae</taxon>
        <taxon>Prorocentrum</taxon>
    </lineage>
</organism>
<proteinExistence type="predicted"/>
<accession>A0ABN9SKC3</accession>
<keyword evidence="2" id="KW-1185">Reference proteome</keyword>
<name>A0ABN9SKC3_9DINO</name>
<evidence type="ECO:0000313" key="1">
    <source>
        <dbReference type="EMBL" id="CAK0832236.1"/>
    </source>
</evidence>
<protein>
    <submittedName>
        <fullName evidence="1">Uncharacterized protein</fullName>
    </submittedName>
</protein>
<dbReference type="EMBL" id="CAUYUJ010011599">
    <property type="protein sequence ID" value="CAK0832236.1"/>
    <property type="molecule type" value="Genomic_DNA"/>
</dbReference>
<feature type="non-terminal residue" evidence="1">
    <location>
        <position position="1"/>
    </location>
</feature>
<reference evidence="1" key="1">
    <citation type="submission" date="2023-10" db="EMBL/GenBank/DDBJ databases">
        <authorList>
            <person name="Chen Y."/>
            <person name="Shah S."/>
            <person name="Dougan E. K."/>
            <person name="Thang M."/>
            <person name="Chan C."/>
        </authorList>
    </citation>
    <scope>NUCLEOTIDE SEQUENCE [LARGE SCALE GENOMIC DNA]</scope>
</reference>
<gene>
    <name evidence="1" type="ORF">PCOR1329_LOCUS30301</name>
</gene>
<feature type="non-terminal residue" evidence="1">
    <location>
        <position position="58"/>
    </location>
</feature>